<dbReference type="RefSeq" id="WP_226058524.1">
    <property type="nucleotide sequence ID" value="NZ_JAMTCC010000002.1"/>
</dbReference>
<dbReference type="Proteomes" id="UP001155604">
    <property type="component" value="Unassembled WGS sequence"/>
</dbReference>
<dbReference type="GO" id="GO:0003677">
    <property type="term" value="F:DNA binding"/>
    <property type="evidence" value="ECO:0007669"/>
    <property type="project" value="InterPro"/>
</dbReference>
<dbReference type="InterPro" id="IPR010982">
    <property type="entry name" value="Lambda_DNA-bd_dom_sf"/>
</dbReference>
<keyword evidence="2" id="KW-1185">Reference proteome</keyword>
<dbReference type="Gene3D" id="1.10.260.40">
    <property type="entry name" value="lambda repressor-like DNA-binding domains"/>
    <property type="match status" value="1"/>
</dbReference>
<sequence length="171" mass="19761">MNKEKWFQVLELKVSESSQAQIARELGVSPTMLNQVLLNKYKGNIDTIKNRVEGRYLRHHVQCPVAGQISVDTCRDNQERPFSSTNPQRVRLYRACRGGCPHSQLKQSAVTQRIDVQSATDSRYNVEEQLAFCRRLAQGDQLQHIELLERELQKVANRLNSALWDNKWKGK</sequence>
<gene>
    <name evidence="1" type="ORF">NE536_01540</name>
</gene>
<accession>A0A9X2WR80</accession>
<evidence type="ECO:0000313" key="1">
    <source>
        <dbReference type="EMBL" id="MCT7944053.1"/>
    </source>
</evidence>
<reference evidence="1" key="1">
    <citation type="journal article" date="2023" name="Int. J. Syst. Evol. Microbiol.">
        <title>&lt;i&gt;Shewanella septentrionalis&lt;/i&gt; sp. nov. and &lt;i&gt;Shewanella holmiensis&lt;/i&gt; sp. nov., isolated from Baltic Sea water and sediments.</title>
        <authorList>
            <person name="Martin-Rodriguez A.J."/>
            <person name="Thorell K."/>
            <person name="Joffre E."/>
            <person name="Jensie-Markopoulos S."/>
            <person name="Moore E.R.B."/>
            <person name="Sjoling A."/>
        </authorList>
    </citation>
    <scope>NUCLEOTIDE SEQUENCE</scope>
    <source>
        <strain evidence="1">SP1W3</strain>
    </source>
</reference>
<evidence type="ECO:0008006" key="3">
    <source>
        <dbReference type="Google" id="ProtNLM"/>
    </source>
</evidence>
<name>A0A9X2WR80_9GAMM</name>
<dbReference type="EMBL" id="JAMTCC010000002">
    <property type="protein sequence ID" value="MCT7944053.1"/>
    <property type="molecule type" value="Genomic_DNA"/>
</dbReference>
<evidence type="ECO:0000313" key="2">
    <source>
        <dbReference type="Proteomes" id="UP001155604"/>
    </source>
</evidence>
<protein>
    <recommendedName>
        <fullName evidence="3">Transcriptional regulator</fullName>
    </recommendedName>
</protein>
<dbReference type="AlphaFoldDB" id="A0A9X2WR80"/>
<comment type="caution">
    <text evidence="1">The sequence shown here is derived from an EMBL/GenBank/DDBJ whole genome shotgun (WGS) entry which is preliminary data.</text>
</comment>
<organism evidence="1 2">
    <name type="scientific">Shewanella septentrionalis</name>
    <dbReference type="NCBI Taxonomy" id="2952223"/>
    <lineage>
        <taxon>Bacteria</taxon>
        <taxon>Pseudomonadati</taxon>
        <taxon>Pseudomonadota</taxon>
        <taxon>Gammaproteobacteria</taxon>
        <taxon>Alteromonadales</taxon>
        <taxon>Shewanellaceae</taxon>
        <taxon>Shewanella</taxon>
    </lineage>
</organism>
<proteinExistence type="predicted"/>